<dbReference type="EMBL" id="VJMJ01000079">
    <property type="protein sequence ID" value="KAF0738113.1"/>
    <property type="molecule type" value="Genomic_DNA"/>
</dbReference>
<protein>
    <submittedName>
        <fullName evidence="1">Uncharacterized protein</fullName>
    </submittedName>
</protein>
<sequence length="120" mass="14058">MCPGNPQPSIGAKETKHFDVSTCNPRQLYQLLTGGVVPRPIAWHRGPSRCVESRALLVLHRREHCPTDPCHHASVPWTPARKQRYRRQFARDERMHCQRCQQRHGSYDECHLRRLSPRCQ</sequence>
<name>A0A6G0XD27_9STRA</name>
<dbReference type="VEuPathDB" id="FungiDB:AeMF1_003346"/>
<comment type="caution">
    <text evidence="1">The sequence shown here is derived from an EMBL/GenBank/DDBJ whole genome shotgun (WGS) entry which is preliminary data.</text>
</comment>
<proteinExistence type="predicted"/>
<keyword evidence="2" id="KW-1185">Reference proteome</keyword>
<dbReference type="AlphaFoldDB" id="A0A6G0XD27"/>
<evidence type="ECO:0000313" key="2">
    <source>
        <dbReference type="Proteomes" id="UP000481153"/>
    </source>
</evidence>
<dbReference type="Proteomes" id="UP000481153">
    <property type="component" value="Unassembled WGS sequence"/>
</dbReference>
<organism evidence="1 2">
    <name type="scientific">Aphanomyces euteiches</name>
    <dbReference type="NCBI Taxonomy" id="100861"/>
    <lineage>
        <taxon>Eukaryota</taxon>
        <taxon>Sar</taxon>
        <taxon>Stramenopiles</taxon>
        <taxon>Oomycota</taxon>
        <taxon>Saprolegniomycetes</taxon>
        <taxon>Saprolegniales</taxon>
        <taxon>Verrucalvaceae</taxon>
        <taxon>Aphanomyces</taxon>
    </lineage>
</organism>
<gene>
    <name evidence="1" type="ORF">Ae201684_006100</name>
</gene>
<accession>A0A6G0XD27</accession>
<reference evidence="1 2" key="1">
    <citation type="submission" date="2019-07" db="EMBL/GenBank/DDBJ databases">
        <title>Genomics analysis of Aphanomyces spp. identifies a new class of oomycete effector associated with host adaptation.</title>
        <authorList>
            <person name="Gaulin E."/>
        </authorList>
    </citation>
    <scope>NUCLEOTIDE SEQUENCE [LARGE SCALE GENOMIC DNA]</scope>
    <source>
        <strain evidence="1 2">ATCC 201684</strain>
    </source>
</reference>
<evidence type="ECO:0000313" key="1">
    <source>
        <dbReference type="EMBL" id="KAF0738113.1"/>
    </source>
</evidence>